<gene>
    <name evidence="1" type="ORF">SPIROBIBN47_240001</name>
</gene>
<sequence length="33" mass="3931">MARTPYREIWGIERAAEEVWNWEKVVISALNLV</sequence>
<organism evidence="1">
    <name type="scientific">uncultured spirochete</name>
    <dbReference type="NCBI Taxonomy" id="156406"/>
    <lineage>
        <taxon>Bacteria</taxon>
        <taxon>Pseudomonadati</taxon>
        <taxon>Spirochaetota</taxon>
        <taxon>Spirochaetia</taxon>
        <taxon>Spirochaetales</taxon>
        <taxon>environmental samples</taxon>
    </lineage>
</organism>
<dbReference type="AlphaFoldDB" id="A0A3P3XHT4"/>
<protein>
    <submittedName>
        <fullName evidence="1">Uncharacterized protein</fullName>
    </submittedName>
</protein>
<dbReference type="EMBL" id="FWDM01000017">
    <property type="protein sequence ID" value="SLM12216.1"/>
    <property type="molecule type" value="Genomic_DNA"/>
</dbReference>
<accession>A0A3P3XHT4</accession>
<proteinExistence type="predicted"/>
<name>A0A3P3XHT4_9SPIR</name>
<evidence type="ECO:0000313" key="1">
    <source>
        <dbReference type="EMBL" id="SLM12216.1"/>
    </source>
</evidence>
<reference evidence="1" key="1">
    <citation type="submission" date="2017-02" db="EMBL/GenBank/DDBJ databases">
        <authorList>
            <person name="Regsiter A."/>
            <person name="William W."/>
        </authorList>
    </citation>
    <scope>NUCLEOTIDE SEQUENCE</scope>
    <source>
        <strain evidence="1">Bib</strain>
    </source>
</reference>